<dbReference type="InterPro" id="IPR036390">
    <property type="entry name" value="WH_DNA-bd_sf"/>
</dbReference>
<feature type="compositionally biased region" description="Polar residues" evidence="5">
    <location>
        <begin position="317"/>
        <end position="328"/>
    </location>
</feature>
<dbReference type="InterPro" id="IPR000847">
    <property type="entry name" value="LysR_HTH_N"/>
</dbReference>
<evidence type="ECO:0000256" key="4">
    <source>
        <dbReference type="ARBA" id="ARBA00023163"/>
    </source>
</evidence>
<dbReference type="InterPro" id="IPR036388">
    <property type="entry name" value="WH-like_DNA-bd_sf"/>
</dbReference>
<dbReference type="SUPFAM" id="SSF46785">
    <property type="entry name" value="Winged helix' DNA-binding domain"/>
    <property type="match status" value="1"/>
</dbReference>
<dbReference type="Gene3D" id="1.10.10.10">
    <property type="entry name" value="Winged helix-like DNA-binding domain superfamily/Winged helix DNA-binding domain"/>
    <property type="match status" value="1"/>
</dbReference>
<dbReference type="EMBL" id="JAIZTC010000009">
    <property type="protein sequence ID" value="MCA8382813.1"/>
    <property type="molecule type" value="Genomic_DNA"/>
</dbReference>
<dbReference type="GO" id="GO:0000976">
    <property type="term" value="F:transcription cis-regulatory region binding"/>
    <property type="evidence" value="ECO:0007669"/>
    <property type="project" value="TreeGrafter"/>
</dbReference>
<feature type="domain" description="HTH lysR-type" evidence="6">
    <location>
        <begin position="5"/>
        <end position="62"/>
    </location>
</feature>
<dbReference type="InterPro" id="IPR005119">
    <property type="entry name" value="LysR_subst-bd"/>
</dbReference>
<keyword evidence="4" id="KW-0804">Transcription</keyword>
<proteinExistence type="inferred from homology"/>
<keyword evidence="3" id="KW-0238">DNA-binding</keyword>
<evidence type="ECO:0000259" key="6">
    <source>
        <dbReference type="PROSITE" id="PS50931"/>
    </source>
</evidence>
<keyword evidence="2" id="KW-0805">Transcription regulation</keyword>
<gene>
    <name evidence="7" type="ORF">LGN22_28280</name>
</gene>
<dbReference type="PROSITE" id="PS50931">
    <property type="entry name" value="HTH_LYSR"/>
    <property type="match status" value="1"/>
</dbReference>
<sequence>MATKLSFEVLEVLDAIDRTGTFAEAAELLHRVPSTLTYLVQKLESDMDVELFDRSGRRTRLTEAGRAVVEDGRRLLDAARHLEAKAKGIRDSWESELRLCVDAILPIQSLWPYVHAFYDLEMNTQLSLSTEVLGGVWDALVTRRADLAIGAFGEPPHAANIAARPIGTLRHVFVVAPDHPLARIPEPLESETIAGYRGVVISDTSRELQRQSVATRDGQPLVIVPTLAAKLQALCEGIAVGMLPDFVAKEPIHEGRLVARRIVGVREFTNGYLAWREDKVGNALNWWIAQLDSADLLERLLTPRQESKGSPGRPLAQSVTKARSNSPSVLMSEDLRRCMQLDIRRSAWH</sequence>
<protein>
    <submittedName>
        <fullName evidence="7">LysR family transcriptional regulator</fullName>
    </submittedName>
</protein>
<dbReference type="AlphaFoldDB" id="A0AAW4TNA6"/>
<organism evidence="7 8">
    <name type="scientific">Burkholderia cenocepacia</name>
    <dbReference type="NCBI Taxonomy" id="95486"/>
    <lineage>
        <taxon>Bacteria</taxon>
        <taxon>Pseudomonadati</taxon>
        <taxon>Pseudomonadota</taxon>
        <taxon>Betaproteobacteria</taxon>
        <taxon>Burkholderiales</taxon>
        <taxon>Burkholderiaceae</taxon>
        <taxon>Burkholderia</taxon>
        <taxon>Burkholderia cepacia complex</taxon>
    </lineage>
</organism>
<dbReference type="Proteomes" id="UP001199070">
    <property type="component" value="Unassembled WGS sequence"/>
</dbReference>
<evidence type="ECO:0000313" key="8">
    <source>
        <dbReference type="Proteomes" id="UP001199070"/>
    </source>
</evidence>
<dbReference type="PANTHER" id="PTHR30126:SF4">
    <property type="entry name" value="LYSR FAMILY TRANSCRIPTIONAL REGULATOR"/>
    <property type="match status" value="1"/>
</dbReference>
<dbReference type="SUPFAM" id="SSF53850">
    <property type="entry name" value="Periplasmic binding protein-like II"/>
    <property type="match status" value="1"/>
</dbReference>
<name>A0AAW4TNA6_9BURK</name>
<evidence type="ECO:0000313" key="7">
    <source>
        <dbReference type="EMBL" id="MCA8382813.1"/>
    </source>
</evidence>
<dbReference type="GO" id="GO:0003700">
    <property type="term" value="F:DNA-binding transcription factor activity"/>
    <property type="evidence" value="ECO:0007669"/>
    <property type="project" value="InterPro"/>
</dbReference>
<evidence type="ECO:0000256" key="1">
    <source>
        <dbReference type="ARBA" id="ARBA00009437"/>
    </source>
</evidence>
<comment type="caution">
    <text evidence="7">The sequence shown here is derived from an EMBL/GenBank/DDBJ whole genome shotgun (WGS) entry which is preliminary data.</text>
</comment>
<dbReference type="Pfam" id="PF00126">
    <property type="entry name" value="HTH_1"/>
    <property type="match status" value="1"/>
</dbReference>
<feature type="region of interest" description="Disordered" evidence="5">
    <location>
        <begin position="303"/>
        <end position="328"/>
    </location>
</feature>
<evidence type="ECO:0000256" key="3">
    <source>
        <dbReference type="ARBA" id="ARBA00023125"/>
    </source>
</evidence>
<comment type="similarity">
    <text evidence="1">Belongs to the LysR transcriptional regulatory family.</text>
</comment>
<accession>A0AAW4TNA6</accession>
<evidence type="ECO:0000256" key="5">
    <source>
        <dbReference type="SAM" id="MobiDB-lite"/>
    </source>
</evidence>
<reference evidence="7" key="1">
    <citation type="submission" date="2023-08" db="EMBL/GenBank/DDBJ databases">
        <title>A collection of bacterial strains from the Burkholderia cepacia Research Laboratory and Repository.</title>
        <authorList>
            <person name="Lipuma J."/>
            <person name="Spilker T."/>
        </authorList>
    </citation>
    <scope>NUCLEOTIDE SEQUENCE</scope>
    <source>
        <strain evidence="7">AU0862</strain>
    </source>
</reference>
<dbReference type="PANTHER" id="PTHR30126">
    <property type="entry name" value="HTH-TYPE TRANSCRIPTIONAL REGULATOR"/>
    <property type="match status" value="1"/>
</dbReference>
<evidence type="ECO:0000256" key="2">
    <source>
        <dbReference type="ARBA" id="ARBA00023015"/>
    </source>
</evidence>
<dbReference type="Gene3D" id="3.40.190.290">
    <property type="match status" value="1"/>
</dbReference>
<dbReference type="Pfam" id="PF03466">
    <property type="entry name" value="LysR_substrate"/>
    <property type="match status" value="1"/>
</dbReference>
<dbReference type="RefSeq" id="WP_226135386.1">
    <property type="nucleotide sequence ID" value="NZ_JAIZTC010000009.1"/>
</dbReference>